<dbReference type="GO" id="GO:0004176">
    <property type="term" value="F:ATP-dependent peptidase activity"/>
    <property type="evidence" value="ECO:0007669"/>
    <property type="project" value="TreeGrafter"/>
</dbReference>
<comment type="similarity">
    <text evidence="4">Belongs to the AAA ATPase family.</text>
</comment>
<keyword evidence="5" id="KW-0812">Transmembrane</keyword>
<dbReference type="GO" id="GO:0016887">
    <property type="term" value="F:ATP hydrolysis activity"/>
    <property type="evidence" value="ECO:0007669"/>
    <property type="project" value="InterPro"/>
</dbReference>
<dbReference type="InterPro" id="IPR003593">
    <property type="entry name" value="AAA+_ATPase"/>
</dbReference>
<feature type="chain" id="PRO_5012240669" description="AAA+ ATPase domain-containing protein" evidence="6">
    <location>
        <begin position="26"/>
        <end position="499"/>
    </location>
</feature>
<evidence type="ECO:0000256" key="5">
    <source>
        <dbReference type="SAM" id="Phobius"/>
    </source>
</evidence>
<evidence type="ECO:0000256" key="1">
    <source>
        <dbReference type="ARBA" id="ARBA00022741"/>
    </source>
</evidence>
<dbReference type="GO" id="GO:0005524">
    <property type="term" value="F:ATP binding"/>
    <property type="evidence" value="ECO:0007669"/>
    <property type="project" value="UniProtKB-KW"/>
</dbReference>
<dbReference type="Gene3D" id="3.40.50.300">
    <property type="entry name" value="P-loop containing nucleotide triphosphate hydrolases"/>
    <property type="match status" value="1"/>
</dbReference>
<keyword evidence="3" id="KW-0175">Coiled coil</keyword>
<feature type="transmembrane region" description="Helical" evidence="5">
    <location>
        <begin position="179"/>
        <end position="199"/>
    </location>
</feature>
<organism evidence="8 9">
    <name type="scientific">Notoacmeibacter marinus</name>
    <dbReference type="NCBI Taxonomy" id="1876515"/>
    <lineage>
        <taxon>Bacteria</taxon>
        <taxon>Pseudomonadati</taxon>
        <taxon>Pseudomonadota</taxon>
        <taxon>Alphaproteobacteria</taxon>
        <taxon>Hyphomicrobiales</taxon>
        <taxon>Notoacmeibacteraceae</taxon>
        <taxon>Notoacmeibacter</taxon>
    </lineage>
</organism>
<keyword evidence="2 4" id="KW-0067">ATP-binding</keyword>
<dbReference type="EMBL" id="NBYO01000001">
    <property type="protein sequence ID" value="OXT02209.1"/>
    <property type="molecule type" value="Genomic_DNA"/>
</dbReference>
<comment type="caution">
    <text evidence="8">The sequence shown here is derived from an EMBL/GenBank/DDBJ whole genome shotgun (WGS) entry which is preliminary data.</text>
</comment>
<dbReference type="FunFam" id="3.40.50.300:FF:001025">
    <property type="entry name" value="ATPase family, AAA domain-containing 2B"/>
    <property type="match status" value="1"/>
</dbReference>
<dbReference type="AlphaFoldDB" id="A0A231V1Y5"/>
<keyword evidence="1 4" id="KW-0547">Nucleotide-binding</keyword>
<sequence>MNVCLRCLLIVYVLAIGLFADPARADISNPELERIATEAAKLDSSFRPVVQYFDGDRTVDGYYFVDLYRVNAPNRIEFGGRVLIEEKTGKPVTDEATLRFYSATSDQLPDGIDPSSRLNLNDMDTLGRWYFTLQAYWKSIAAVSLFFIGLFVFRKWVAGLFDRLFRKKGFRIEKISSEAVFVWAFGIQIAGMVLCFIIYPDKFLAVILLTSSLGTLTFWAANRGNMNSEKESDTIWFDTVSENGAVEWDKIAIDDNLRLRLEKIVKIMRDPQKAIAAGVTLPRGMLLYGPPGTGKTVLARVLATESKCAFAYISASDILSKWIGNSEKNVRELFSQARSQIPCIIFIDEIDSLARERGSQDVFGDKVLNQILQEIDGVLGVDGVFVIGATNRPDQVDKAFVRAGRLSIHVEVPLPNLRQREKLFALYSAKFVDAALLDTEQLALKSEGFSPADIKEICSNIMLERFAVDRHEDPISTNEFFEEIVRFRGGRLGSECTSP</sequence>
<keyword evidence="5" id="KW-0472">Membrane</keyword>
<evidence type="ECO:0000313" key="8">
    <source>
        <dbReference type="EMBL" id="OXT02209.1"/>
    </source>
</evidence>
<evidence type="ECO:0000259" key="7">
    <source>
        <dbReference type="SMART" id="SM00382"/>
    </source>
</evidence>
<gene>
    <name evidence="8" type="ORF">B7H23_04645</name>
</gene>
<evidence type="ECO:0000313" key="9">
    <source>
        <dbReference type="Proteomes" id="UP000215405"/>
    </source>
</evidence>
<dbReference type="Pfam" id="PF00004">
    <property type="entry name" value="AAA"/>
    <property type="match status" value="1"/>
</dbReference>
<feature type="domain" description="AAA+ ATPase" evidence="7">
    <location>
        <begin position="281"/>
        <end position="416"/>
    </location>
</feature>
<dbReference type="Gene3D" id="1.10.8.60">
    <property type="match status" value="1"/>
</dbReference>
<dbReference type="PANTHER" id="PTHR23076">
    <property type="entry name" value="METALLOPROTEASE M41 FTSH"/>
    <property type="match status" value="1"/>
</dbReference>
<dbReference type="SUPFAM" id="SSF52540">
    <property type="entry name" value="P-loop containing nucleoside triphosphate hydrolases"/>
    <property type="match status" value="1"/>
</dbReference>
<keyword evidence="6" id="KW-0732">Signal</keyword>
<evidence type="ECO:0000256" key="6">
    <source>
        <dbReference type="SAM" id="SignalP"/>
    </source>
</evidence>
<name>A0A231V1Y5_9HYPH</name>
<dbReference type="PANTHER" id="PTHR23076:SF58">
    <property type="entry name" value="INACTIVE ATP-DEPENDENT ZINC METALLOPROTEASE FTSHI 5, CHLOROPLASTIC-RELATED"/>
    <property type="match status" value="1"/>
</dbReference>
<reference evidence="9" key="1">
    <citation type="journal article" date="2017" name="Int. J. Syst. Evol. Microbiol.">
        <title>Notoacmeibacter marinus gen. nov., sp. nov., isolated from the gut of a limpet and proposal of Notoacmeibacteraceae fam. nov. in the order Rhizobiales of the class Alphaproteobacteria.</title>
        <authorList>
            <person name="Huang Z."/>
            <person name="Guo F."/>
            <person name="Lai Q."/>
        </authorList>
    </citation>
    <scope>NUCLEOTIDE SEQUENCE [LARGE SCALE GENOMIC DNA]</scope>
    <source>
        <strain evidence="9">XMTR2A4</strain>
    </source>
</reference>
<proteinExistence type="inferred from homology"/>
<dbReference type="PROSITE" id="PS00674">
    <property type="entry name" value="AAA"/>
    <property type="match status" value="1"/>
</dbReference>
<keyword evidence="5" id="KW-1133">Transmembrane helix</keyword>
<feature type="signal peptide" evidence="6">
    <location>
        <begin position="1"/>
        <end position="25"/>
    </location>
</feature>
<accession>A0A231V1Y5</accession>
<feature type="transmembrane region" description="Helical" evidence="5">
    <location>
        <begin position="135"/>
        <end position="158"/>
    </location>
</feature>
<dbReference type="SMART" id="SM00382">
    <property type="entry name" value="AAA"/>
    <property type="match status" value="1"/>
</dbReference>
<dbReference type="Proteomes" id="UP000215405">
    <property type="component" value="Unassembled WGS sequence"/>
</dbReference>
<protein>
    <recommendedName>
        <fullName evidence="7">AAA+ ATPase domain-containing protein</fullName>
    </recommendedName>
</protein>
<dbReference type="GO" id="GO:0006508">
    <property type="term" value="P:proteolysis"/>
    <property type="evidence" value="ECO:0007669"/>
    <property type="project" value="TreeGrafter"/>
</dbReference>
<dbReference type="InterPro" id="IPR003959">
    <property type="entry name" value="ATPase_AAA_core"/>
</dbReference>
<dbReference type="InterPro" id="IPR003960">
    <property type="entry name" value="ATPase_AAA_CS"/>
</dbReference>
<evidence type="ECO:0000256" key="3">
    <source>
        <dbReference type="ARBA" id="ARBA00023054"/>
    </source>
</evidence>
<dbReference type="InterPro" id="IPR027417">
    <property type="entry name" value="P-loop_NTPase"/>
</dbReference>
<evidence type="ECO:0000256" key="2">
    <source>
        <dbReference type="ARBA" id="ARBA00022840"/>
    </source>
</evidence>
<keyword evidence="9" id="KW-1185">Reference proteome</keyword>
<dbReference type="RefSeq" id="WP_094076168.1">
    <property type="nucleotide sequence ID" value="NZ_NBYO01000001.1"/>
</dbReference>
<evidence type="ECO:0000256" key="4">
    <source>
        <dbReference type="RuleBase" id="RU003651"/>
    </source>
</evidence>